<evidence type="ECO:0000259" key="2">
    <source>
        <dbReference type="Pfam" id="PF08223"/>
    </source>
</evidence>
<evidence type="ECO:0000313" key="5">
    <source>
        <dbReference type="Proteomes" id="UP000326546"/>
    </source>
</evidence>
<dbReference type="InterPro" id="IPR012906">
    <property type="entry name" value="PaaX-like_N"/>
</dbReference>
<dbReference type="Gene3D" id="3.30.70.2650">
    <property type="match status" value="1"/>
</dbReference>
<dbReference type="Pfam" id="PF20803">
    <property type="entry name" value="PaaX_M"/>
    <property type="match status" value="1"/>
</dbReference>
<dbReference type="PIRSF" id="PIRSF020623">
    <property type="entry name" value="PaaX"/>
    <property type="match status" value="1"/>
</dbReference>
<dbReference type="Pfam" id="PF08223">
    <property type="entry name" value="PaaX_C"/>
    <property type="match status" value="1"/>
</dbReference>
<dbReference type="Gene3D" id="1.20.58.1460">
    <property type="match status" value="1"/>
</dbReference>
<dbReference type="Pfam" id="PF07848">
    <property type="entry name" value="PaaX"/>
    <property type="match status" value="1"/>
</dbReference>
<feature type="domain" description="Transcriptional repressor PaaX-like N-terminal" evidence="1">
    <location>
        <begin position="3"/>
        <end position="59"/>
    </location>
</feature>
<dbReference type="PANTHER" id="PTHR30319">
    <property type="entry name" value="PHENYLACETIC ACID REGULATOR-RELATED TRANSCRIPTIONAL REPRESSOR"/>
    <property type="match status" value="1"/>
</dbReference>
<accession>A0A5J6V796</accession>
<proteinExistence type="predicted"/>
<dbReference type="PANTHER" id="PTHR30319:SF1">
    <property type="entry name" value="TRANSCRIPTIONAL REPRESSOR PAAX"/>
    <property type="match status" value="1"/>
</dbReference>
<dbReference type="RefSeq" id="WP_158061576.1">
    <property type="nucleotide sequence ID" value="NZ_CP044427.1"/>
</dbReference>
<evidence type="ECO:0000259" key="3">
    <source>
        <dbReference type="Pfam" id="PF20803"/>
    </source>
</evidence>
<dbReference type="AlphaFoldDB" id="A0A5J6V796"/>
<dbReference type="GO" id="GO:0006351">
    <property type="term" value="P:DNA-templated transcription"/>
    <property type="evidence" value="ECO:0007669"/>
    <property type="project" value="InterPro"/>
</dbReference>
<evidence type="ECO:0000259" key="1">
    <source>
        <dbReference type="Pfam" id="PF07848"/>
    </source>
</evidence>
<dbReference type="InterPro" id="IPR011965">
    <property type="entry name" value="PaaX_trns_reg"/>
</dbReference>
<dbReference type="InterPro" id="IPR036388">
    <property type="entry name" value="WH-like_DNA-bd_sf"/>
</dbReference>
<keyword evidence="5" id="KW-1185">Reference proteome</keyword>
<evidence type="ECO:0000313" key="4">
    <source>
        <dbReference type="EMBL" id="QFG69194.1"/>
    </source>
</evidence>
<feature type="domain" description="Transcriptional repressor PaaX-like central Cas2-like" evidence="3">
    <location>
        <begin position="88"/>
        <end position="145"/>
    </location>
</feature>
<dbReference type="Proteomes" id="UP000326546">
    <property type="component" value="Chromosome"/>
</dbReference>
<sequence>MHARSAVVDLYGDHLSRRGWWAPVSAVIGLAESVSVQAPATRTAISRLVAQGWLRPQLRDGVRGYAATARAQARWRHAHARIYAPGPAPWDGRWHLVQVDTAGERRRRDQVSSTLGYLGYGRCPGGGWISPWFSPELAASLDALGVRWLSVHGHLEGPADPALFAGSVWDLEGLAAAYEQFLDELPIVPDGPGPREAYVLRTHLVHAWRRFLFLDPGLPQEVLPSDWVGRRARAGFLARAQDLAPSAGLFVDQALTGRLTAHER</sequence>
<dbReference type="EMBL" id="CP044427">
    <property type="protein sequence ID" value="QFG69194.1"/>
    <property type="molecule type" value="Genomic_DNA"/>
</dbReference>
<feature type="domain" description="Transcriptional repressor PaaX-like C-terminal" evidence="2">
    <location>
        <begin position="169"/>
        <end position="252"/>
    </location>
</feature>
<dbReference type="InterPro" id="IPR048846">
    <property type="entry name" value="PaaX-like_central"/>
</dbReference>
<organism evidence="4 5">
    <name type="scientific">Ornithinimicrobium pratense</name>
    <dbReference type="NCBI Taxonomy" id="2593973"/>
    <lineage>
        <taxon>Bacteria</taxon>
        <taxon>Bacillati</taxon>
        <taxon>Actinomycetota</taxon>
        <taxon>Actinomycetes</taxon>
        <taxon>Micrococcales</taxon>
        <taxon>Ornithinimicrobiaceae</taxon>
        <taxon>Ornithinimicrobium</taxon>
    </lineage>
</organism>
<name>A0A5J6V796_9MICO</name>
<dbReference type="InterPro" id="IPR013225">
    <property type="entry name" value="PaaX_C"/>
</dbReference>
<dbReference type="OrthoDB" id="2270427at2"/>
<dbReference type="Gene3D" id="1.10.10.10">
    <property type="entry name" value="Winged helix-like DNA-binding domain superfamily/Winged helix DNA-binding domain"/>
    <property type="match status" value="1"/>
</dbReference>
<dbReference type="KEGG" id="serw:FY030_11180"/>
<gene>
    <name evidence="4" type="ORF">FY030_11180</name>
</gene>
<protein>
    <submittedName>
        <fullName evidence="4">PaaX family transcriptional regulator</fullName>
    </submittedName>
</protein>
<reference evidence="4 5" key="1">
    <citation type="submission" date="2019-09" db="EMBL/GenBank/DDBJ databases">
        <title>Serinicoccus pratensis sp. nov., isolated from meadow soil.</title>
        <authorList>
            <person name="Zhang W."/>
        </authorList>
    </citation>
    <scope>NUCLEOTIDE SEQUENCE [LARGE SCALE GENOMIC DNA]</scope>
    <source>
        <strain evidence="4 5">W204</strain>
    </source>
</reference>